<sequence length="194" mass="23081">MRFTQEELELLDEETRNKIIQQQQELENYAKQVKEYEMIKQKFAEKYMNPAKRDLYKVMINDIDPNLAKELPDKLPVDEILSPIQDKLKEIDEVKNELKKRELQSKIFETAAKYNIPDTPEVTKDIQEFMKKYNIKDPVAAIELYGRTEWMTKSLRAEKSTMKQRFFNPEDLINADDETITQRIIGELKEQGIF</sequence>
<dbReference type="EMBL" id="PNIX01000218">
    <property type="protein sequence ID" value="PMP82391.1"/>
    <property type="molecule type" value="Genomic_DNA"/>
</dbReference>
<feature type="coiled-coil region" evidence="1">
    <location>
        <begin position="12"/>
        <end position="46"/>
    </location>
</feature>
<protein>
    <submittedName>
        <fullName evidence="2">Uncharacterized protein</fullName>
    </submittedName>
</protein>
<dbReference type="AlphaFoldDB" id="A0A2J6X6E5"/>
<organism evidence="2 3">
    <name type="scientific">Caldisericum exile</name>
    <dbReference type="NCBI Taxonomy" id="693075"/>
    <lineage>
        <taxon>Bacteria</taxon>
        <taxon>Pseudomonadati</taxon>
        <taxon>Caldisericota/Cryosericota group</taxon>
        <taxon>Caldisericota</taxon>
        <taxon>Caldisericia</taxon>
        <taxon>Caldisericales</taxon>
        <taxon>Caldisericaceae</taxon>
        <taxon>Caldisericum</taxon>
    </lineage>
</organism>
<comment type="caution">
    <text evidence="2">The sequence shown here is derived from an EMBL/GenBank/DDBJ whole genome shotgun (WGS) entry which is preliminary data.</text>
</comment>
<dbReference type="Proteomes" id="UP000236910">
    <property type="component" value="Unassembled WGS sequence"/>
</dbReference>
<evidence type="ECO:0000313" key="2">
    <source>
        <dbReference type="EMBL" id="PMP82391.1"/>
    </source>
</evidence>
<name>A0A2J6X6E5_9BACT</name>
<reference evidence="2 3" key="1">
    <citation type="submission" date="2018-01" db="EMBL/GenBank/DDBJ databases">
        <title>Metagenomic assembled genomes from two thermal pools in the Uzon Caldera, Kamchatka, Russia.</title>
        <authorList>
            <person name="Wilkins L."/>
            <person name="Ettinger C."/>
        </authorList>
    </citation>
    <scope>NUCLEOTIDE SEQUENCE [LARGE SCALE GENOMIC DNA]</scope>
    <source>
        <strain evidence="2">ARK-10</strain>
    </source>
</reference>
<accession>A0A2J6X6E5</accession>
<proteinExistence type="predicted"/>
<evidence type="ECO:0000313" key="3">
    <source>
        <dbReference type="Proteomes" id="UP000236910"/>
    </source>
</evidence>
<keyword evidence="1" id="KW-0175">Coiled coil</keyword>
<gene>
    <name evidence="2" type="ORF">C0175_03710</name>
</gene>
<evidence type="ECO:0000256" key="1">
    <source>
        <dbReference type="SAM" id="Coils"/>
    </source>
</evidence>